<dbReference type="Proteomes" id="UP000835052">
    <property type="component" value="Unassembled WGS sequence"/>
</dbReference>
<gene>
    <name evidence="4" type="ORF">CAUJ_LOCUS2718</name>
</gene>
<evidence type="ECO:0000259" key="3">
    <source>
        <dbReference type="PROSITE" id="PS51670"/>
    </source>
</evidence>
<dbReference type="PROSITE" id="PS51670">
    <property type="entry name" value="SHKT"/>
    <property type="match status" value="2"/>
</dbReference>
<dbReference type="Pfam" id="PF01549">
    <property type="entry name" value="ShK"/>
    <property type="match status" value="2"/>
</dbReference>
<evidence type="ECO:0000313" key="5">
    <source>
        <dbReference type="Proteomes" id="UP000835052"/>
    </source>
</evidence>
<dbReference type="AlphaFoldDB" id="A0A8S1GU60"/>
<dbReference type="Gene3D" id="1.10.10.1870">
    <property type="entry name" value="ShTK domain-like"/>
    <property type="match status" value="1"/>
</dbReference>
<proteinExistence type="predicted"/>
<feature type="domain" description="ShKT" evidence="3">
    <location>
        <begin position="21"/>
        <end position="57"/>
    </location>
</feature>
<evidence type="ECO:0000256" key="1">
    <source>
        <dbReference type="PROSITE-ProRule" id="PRU01005"/>
    </source>
</evidence>
<dbReference type="InterPro" id="IPR003582">
    <property type="entry name" value="ShKT_dom"/>
</dbReference>
<sequence length="145" mass="15956">MVLLIFLMFHQIPETNSSDYCKDLSPDCVQLASWCRSTDQIEQKLMKMSCRATCNACQSPVGLRPSTIEDLKATGILEELVDLLQSKEENMLTTCVDQASDCQSKAELCHHKTYAKLVMKLCAKTCNLCSVGKSGGNAAECNSSH</sequence>
<feature type="domain" description="ShKT" evidence="3">
    <location>
        <begin position="95"/>
        <end position="129"/>
    </location>
</feature>
<accession>A0A8S1GU60</accession>
<feature type="disulfide bond" evidence="1">
    <location>
        <begin position="95"/>
        <end position="129"/>
    </location>
</feature>
<feature type="chain" id="PRO_5035949305" description="ShKT domain-containing protein" evidence="2">
    <location>
        <begin position="18"/>
        <end position="145"/>
    </location>
</feature>
<keyword evidence="5" id="KW-1185">Reference proteome</keyword>
<evidence type="ECO:0000256" key="2">
    <source>
        <dbReference type="SAM" id="SignalP"/>
    </source>
</evidence>
<dbReference type="EMBL" id="CAJGYM010000005">
    <property type="protein sequence ID" value="CAD6186799.1"/>
    <property type="molecule type" value="Genomic_DNA"/>
</dbReference>
<feature type="signal peptide" evidence="2">
    <location>
        <begin position="1"/>
        <end position="17"/>
    </location>
</feature>
<dbReference type="SMART" id="SM00254">
    <property type="entry name" value="ShKT"/>
    <property type="match status" value="2"/>
</dbReference>
<comment type="caution">
    <text evidence="4">The sequence shown here is derived from an EMBL/GenBank/DDBJ whole genome shotgun (WGS) entry which is preliminary data.</text>
</comment>
<protein>
    <recommendedName>
        <fullName evidence="3">ShKT domain-containing protein</fullName>
    </recommendedName>
</protein>
<keyword evidence="1" id="KW-1015">Disulfide bond</keyword>
<reference evidence="4" key="1">
    <citation type="submission" date="2020-10" db="EMBL/GenBank/DDBJ databases">
        <authorList>
            <person name="Kikuchi T."/>
        </authorList>
    </citation>
    <scope>NUCLEOTIDE SEQUENCE</scope>
    <source>
        <strain evidence="4">NKZ352</strain>
    </source>
</reference>
<name>A0A8S1GU60_9PELO</name>
<organism evidence="4 5">
    <name type="scientific">Caenorhabditis auriculariae</name>
    <dbReference type="NCBI Taxonomy" id="2777116"/>
    <lineage>
        <taxon>Eukaryota</taxon>
        <taxon>Metazoa</taxon>
        <taxon>Ecdysozoa</taxon>
        <taxon>Nematoda</taxon>
        <taxon>Chromadorea</taxon>
        <taxon>Rhabditida</taxon>
        <taxon>Rhabditina</taxon>
        <taxon>Rhabditomorpha</taxon>
        <taxon>Rhabditoidea</taxon>
        <taxon>Rhabditidae</taxon>
        <taxon>Peloderinae</taxon>
        <taxon>Caenorhabditis</taxon>
    </lineage>
</organism>
<evidence type="ECO:0000313" key="4">
    <source>
        <dbReference type="EMBL" id="CAD6186799.1"/>
    </source>
</evidence>
<dbReference type="PANTHER" id="PTHR46219:SF5">
    <property type="entry name" value="SHKT DOMAIN-CONTAINING PROTEIN"/>
    <property type="match status" value="1"/>
</dbReference>
<comment type="caution">
    <text evidence="1">Lacks conserved residue(s) required for the propagation of feature annotation.</text>
</comment>
<keyword evidence="2" id="KW-0732">Signal</keyword>
<dbReference type="PANTHER" id="PTHR46219">
    <property type="entry name" value="PROTEIN CBG11138"/>
    <property type="match status" value="1"/>
</dbReference>